<evidence type="ECO:0000313" key="3">
    <source>
        <dbReference type="EnsemblMetazoa" id="HelroP174213"/>
    </source>
</evidence>
<feature type="compositionally biased region" description="Basic and acidic residues" evidence="1">
    <location>
        <begin position="69"/>
        <end position="78"/>
    </location>
</feature>
<evidence type="ECO:0000313" key="4">
    <source>
        <dbReference type="Proteomes" id="UP000015101"/>
    </source>
</evidence>
<dbReference type="EMBL" id="KB096716">
    <property type="protein sequence ID" value="ESO02795.1"/>
    <property type="molecule type" value="Genomic_DNA"/>
</dbReference>
<feature type="compositionally biased region" description="Basic and acidic residues" evidence="1">
    <location>
        <begin position="184"/>
        <end position="205"/>
    </location>
</feature>
<reference evidence="3" key="3">
    <citation type="submission" date="2015-06" db="UniProtKB">
        <authorList>
            <consortium name="EnsemblMetazoa"/>
        </authorList>
    </citation>
    <scope>IDENTIFICATION</scope>
</reference>
<gene>
    <name evidence="3" type="primary">20204881</name>
    <name evidence="2" type="ORF">HELRODRAFT_174213</name>
</gene>
<dbReference type="Proteomes" id="UP000015101">
    <property type="component" value="Unassembled WGS sequence"/>
</dbReference>
<dbReference type="EnsemblMetazoa" id="HelroT174213">
    <property type="protein sequence ID" value="HelroP174213"/>
    <property type="gene ID" value="HelroG174213"/>
</dbReference>
<proteinExistence type="predicted"/>
<dbReference type="EMBL" id="AMQM01004848">
    <property type="status" value="NOT_ANNOTATED_CDS"/>
    <property type="molecule type" value="Genomic_DNA"/>
</dbReference>
<accession>T1F7T2</accession>
<dbReference type="HOGENOM" id="CLU_752892_0_0_1"/>
<keyword evidence="4" id="KW-1185">Reference proteome</keyword>
<feature type="compositionally biased region" description="Acidic residues" evidence="1">
    <location>
        <begin position="273"/>
        <end position="294"/>
    </location>
</feature>
<evidence type="ECO:0000313" key="2">
    <source>
        <dbReference type="EMBL" id="ESO02795.1"/>
    </source>
</evidence>
<evidence type="ECO:0000256" key="1">
    <source>
        <dbReference type="SAM" id="MobiDB-lite"/>
    </source>
</evidence>
<dbReference type="InParanoid" id="T1F7T2"/>
<dbReference type="KEGG" id="hro:HELRODRAFT_174213"/>
<organism evidence="3 4">
    <name type="scientific">Helobdella robusta</name>
    <name type="common">Californian leech</name>
    <dbReference type="NCBI Taxonomy" id="6412"/>
    <lineage>
        <taxon>Eukaryota</taxon>
        <taxon>Metazoa</taxon>
        <taxon>Spiralia</taxon>
        <taxon>Lophotrochozoa</taxon>
        <taxon>Annelida</taxon>
        <taxon>Clitellata</taxon>
        <taxon>Hirudinea</taxon>
        <taxon>Rhynchobdellida</taxon>
        <taxon>Glossiphoniidae</taxon>
        <taxon>Helobdella</taxon>
    </lineage>
</organism>
<dbReference type="AlphaFoldDB" id="T1F7T2"/>
<sequence length="368" mass="42841">MYRITLEPIYNLDKNRTEVRCHLRRKPPQVVYQVWFYVTVNFTNLNERFETERVSYKQEEPQPTFAKSDPPHASKFDNNKYDPNINQQPINNVAHKDIKLSRKVINHFEFLQVQHDWGLDGAYGDVVLVADLDLSNLASRSRNDQTNNFKVLTLKNFMKMQQQKFLHKRHSYKKNNDEAYLEINKNDRSNYKDKKDNSFSREDRTIGNNSTNGGNVRIRKEKSDRNGFSSSKQLADNVYIAENIHFKQPFAYNTHSWGRSGCQKNKKHFVGYEENDDDDARGDEGDVEKDDEENVNSAAAEDVRDDDDDDDDNDKNEGMSSERVSVLIDRSFDGMEYLFKSLRHPPHLRLSIAVNADIYMVSDSDAGC</sequence>
<dbReference type="CTD" id="20204881"/>
<reference evidence="2 4" key="2">
    <citation type="journal article" date="2013" name="Nature">
        <title>Insights into bilaterian evolution from three spiralian genomes.</title>
        <authorList>
            <person name="Simakov O."/>
            <person name="Marletaz F."/>
            <person name="Cho S.J."/>
            <person name="Edsinger-Gonzales E."/>
            <person name="Havlak P."/>
            <person name="Hellsten U."/>
            <person name="Kuo D.H."/>
            <person name="Larsson T."/>
            <person name="Lv J."/>
            <person name="Arendt D."/>
            <person name="Savage R."/>
            <person name="Osoegawa K."/>
            <person name="de Jong P."/>
            <person name="Grimwood J."/>
            <person name="Chapman J.A."/>
            <person name="Shapiro H."/>
            <person name="Aerts A."/>
            <person name="Otillar R.P."/>
            <person name="Terry A.Y."/>
            <person name="Boore J.L."/>
            <person name="Grigoriev I.V."/>
            <person name="Lindberg D.R."/>
            <person name="Seaver E.C."/>
            <person name="Weisblat D.A."/>
            <person name="Putnam N.H."/>
            <person name="Rokhsar D.S."/>
        </authorList>
    </citation>
    <scope>NUCLEOTIDE SEQUENCE</scope>
</reference>
<feature type="region of interest" description="Disordered" evidence="1">
    <location>
        <begin position="271"/>
        <end position="322"/>
    </location>
</feature>
<protein>
    <submittedName>
        <fullName evidence="2 3">Uncharacterized protein</fullName>
    </submittedName>
</protein>
<reference evidence="4" key="1">
    <citation type="submission" date="2012-12" db="EMBL/GenBank/DDBJ databases">
        <authorList>
            <person name="Hellsten U."/>
            <person name="Grimwood J."/>
            <person name="Chapman J.A."/>
            <person name="Shapiro H."/>
            <person name="Aerts A."/>
            <person name="Otillar R.P."/>
            <person name="Terry A.Y."/>
            <person name="Boore J.L."/>
            <person name="Simakov O."/>
            <person name="Marletaz F."/>
            <person name="Cho S.-J."/>
            <person name="Edsinger-Gonzales E."/>
            <person name="Havlak P."/>
            <person name="Kuo D.-H."/>
            <person name="Larsson T."/>
            <person name="Lv J."/>
            <person name="Arendt D."/>
            <person name="Savage R."/>
            <person name="Osoegawa K."/>
            <person name="de Jong P."/>
            <person name="Lindberg D.R."/>
            <person name="Seaver E.C."/>
            <person name="Weisblat D.A."/>
            <person name="Putnam N.H."/>
            <person name="Grigoriev I.V."/>
            <person name="Rokhsar D.S."/>
        </authorList>
    </citation>
    <scope>NUCLEOTIDE SEQUENCE</scope>
</reference>
<feature type="compositionally biased region" description="Acidic residues" evidence="1">
    <location>
        <begin position="303"/>
        <end position="314"/>
    </location>
</feature>
<dbReference type="GeneID" id="20204881"/>
<feature type="region of interest" description="Disordered" evidence="1">
    <location>
        <begin position="184"/>
        <end position="231"/>
    </location>
</feature>
<dbReference type="RefSeq" id="XP_009019009.1">
    <property type="nucleotide sequence ID" value="XM_009020761.1"/>
</dbReference>
<name>T1F7T2_HELRO</name>
<feature type="region of interest" description="Disordered" evidence="1">
    <location>
        <begin position="54"/>
        <end position="78"/>
    </location>
</feature>